<evidence type="ECO:0000256" key="8">
    <source>
        <dbReference type="ARBA" id="ARBA00023065"/>
    </source>
</evidence>
<feature type="transmembrane region" description="Helical" evidence="11">
    <location>
        <begin position="235"/>
        <end position="253"/>
    </location>
</feature>
<reference evidence="13 14" key="1">
    <citation type="submission" date="2019-07" db="EMBL/GenBank/DDBJ databases">
        <title>Whole genome shotgun sequence of Reyranella soli NBRC 108950.</title>
        <authorList>
            <person name="Hosoyama A."/>
            <person name="Uohara A."/>
            <person name="Ohji S."/>
            <person name="Ichikawa N."/>
        </authorList>
    </citation>
    <scope>NUCLEOTIDE SEQUENCE [LARGE SCALE GENOMIC DNA]</scope>
    <source>
        <strain evidence="13 14">NBRC 108950</strain>
    </source>
</reference>
<keyword evidence="8" id="KW-0406">Ion transport</keyword>
<gene>
    <name evidence="13" type="ORF">RSO01_48820</name>
</gene>
<feature type="transmembrane region" description="Helical" evidence="11">
    <location>
        <begin position="130"/>
        <end position="151"/>
    </location>
</feature>
<evidence type="ECO:0000256" key="10">
    <source>
        <dbReference type="SAM" id="MobiDB-lite"/>
    </source>
</evidence>
<organism evidence="13 14">
    <name type="scientific">Reyranella soli</name>
    <dbReference type="NCBI Taxonomy" id="1230389"/>
    <lineage>
        <taxon>Bacteria</taxon>
        <taxon>Pseudomonadati</taxon>
        <taxon>Pseudomonadota</taxon>
        <taxon>Alphaproteobacteria</taxon>
        <taxon>Hyphomicrobiales</taxon>
        <taxon>Reyranellaceae</taxon>
        <taxon>Reyranella</taxon>
    </lineage>
</organism>
<proteinExistence type="predicted"/>
<dbReference type="InterPro" id="IPR038770">
    <property type="entry name" value="Na+/solute_symporter_sf"/>
</dbReference>
<evidence type="ECO:0000256" key="1">
    <source>
        <dbReference type="ARBA" id="ARBA00004141"/>
    </source>
</evidence>
<feature type="transmembrane region" description="Helical" evidence="11">
    <location>
        <begin position="347"/>
        <end position="369"/>
    </location>
</feature>
<keyword evidence="6" id="KW-0630">Potassium</keyword>
<dbReference type="GO" id="GO:1902600">
    <property type="term" value="P:proton transmembrane transport"/>
    <property type="evidence" value="ECO:0007669"/>
    <property type="project" value="InterPro"/>
</dbReference>
<feature type="transmembrane region" description="Helical" evidence="11">
    <location>
        <begin position="287"/>
        <end position="307"/>
    </location>
</feature>
<feature type="transmembrane region" description="Helical" evidence="11">
    <location>
        <begin position="313"/>
        <end position="335"/>
    </location>
</feature>
<evidence type="ECO:0000256" key="5">
    <source>
        <dbReference type="ARBA" id="ARBA00022692"/>
    </source>
</evidence>
<dbReference type="PROSITE" id="PS51201">
    <property type="entry name" value="RCK_N"/>
    <property type="match status" value="1"/>
</dbReference>
<feature type="transmembrane region" description="Helical" evidence="11">
    <location>
        <begin position="163"/>
        <end position="188"/>
    </location>
</feature>
<dbReference type="InterPro" id="IPR003148">
    <property type="entry name" value="RCK_N"/>
</dbReference>
<dbReference type="Gene3D" id="3.40.50.720">
    <property type="entry name" value="NAD(P)-binding Rossmann-like Domain"/>
    <property type="match status" value="1"/>
</dbReference>
<evidence type="ECO:0000313" key="13">
    <source>
        <dbReference type="EMBL" id="GEP57716.1"/>
    </source>
</evidence>
<dbReference type="Proteomes" id="UP000321058">
    <property type="component" value="Unassembled WGS sequence"/>
</dbReference>
<keyword evidence="3" id="KW-0050">Antiport</keyword>
<feature type="domain" description="RCK N-terminal" evidence="12">
    <location>
        <begin position="421"/>
        <end position="537"/>
    </location>
</feature>
<dbReference type="PANTHER" id="PTHR46157:SF4">
    <property type="entry name" value="K(+) EFFLUX ANTIPORTER 3, CHLOROPLASTIC"/>
    <property type="match status" value="1"/>
</dbReference>
<comment type="caution">
    <text evidence="13">The sequence shown here is derived from an EMBL/GenBank/DDBJ whole genome shotgun (WGS) entry which is preliminary data.</text>
</comment>
<evidence type="ECO:0000259" key="12">
    <source>
        <dbReference type="PROSITE" id="PS51201"/>
    </source>
</evidence>
<dbReference type="GO" id="GO:0006813">
    <property type="term" value="P:potassium ion transport"/>
    <property type="evidence" value="ECO:0007669"/>
    <property type="project" value="UniProtKB-KW"/>
</dbReference>
<comment type="subcellular location">
    <subcellularLocation>
        <location evidence="1">Membrane</location>
        <topology evidence="1">Multi-pass membrane protein</topology>
    </subcellularLocation>
</comment>
<dbReference type="Gene3D" id="1.20.1530.20">
    <property type="match status" value="1"/>
</dbReference>
<dbReference type="AlphaFoldDB" id="A0A512NFK1"/>
<keyword evidence="2" id="KW-0813">Transport</keyword>
<dbReference type="Pfam" id="PF02254">
    <property type="entry name" value="TrkA_N"/>
    <property type="match status" value="1"/>
</dbReference>
<dbReference type="InterPro" id="IPR036291">
    <property type="entry name" value="NAD(P)-bd_dom_sf"/>
</dbReference>
<evidence type="ECO:0000256" key="7">
    <source>
        <dbReference type="ARBA" id="ARBA00022989"/>
    </source>
</evidence>
<evidence type="ECO:0000256" key="6">
    <source>
        <dbReference type="ARBA" id="ARBA00022958"/>
    </source>
</evidence>
<keyword evidence="9 11" id="KW-0472">Membrane</keyword>
<evidence type="ECO:0000256" key="11">
    <source>
        <dbReference type="SAM" id="Phobius"/>
    </source>
</evidence>
<evidence type="ECO:0000313" key="14">
    <source>
        <dbReference type="Proteomes" id="UP000321058"/>
    </source>
</evidence>
<dbReference type="SUPFAM" id="SSF51735">
    <property type="entry name" value="NAD(P)-binding Rossmann-fold domains"/>
    <property type="match status" value="1"/>
</dbReference>
<feature type="compositionally biased region" description="Basic and acidic residues" evidence="10">
    <location>
        <begin position="591"/>
        <end position="601"/>
    </location>
</feature>
<protein>
    <submittedName>
        <fullName evidence="13">Potassium transporter TrkA</fullName>
    </submittedName>
</protein>
<evidence type="ECO:0000256" key="2">
    <source>
        <dbReference type="ARBA" id="ARBA00022448"/>
    </source>
</evidence>
<keyword evidence="4" id="KW-0633">Potassium transport</keyword>
<dbReference type="GO" id="GO:0015297">
    <property type="term" value="F:antiporter activity"/>
    <property type="evidence" value="ECO:0007669"/>
    <property type="project" value="UniProtKB-KW"/>
</dbReference>
<feature type="transmembrane region" description="Helical" evidence="11">
    <location>
        <begin position="6"/>
        <end position="27"/>
    </location>
</feature>
<feature type="compositionally biased region" description="Polar residues" evidence="10">
    <location>
        <begin position="580"/>
        <end position="590"/>
    </location>
</feature>
<evidence type="ECO:0000256" key="3">
    <source>
        <dbReference type="ARBA" id="ARBA00022449"/>
    </source>
</evidence>
<dbReference type="OrthoDB" id="9781411at2"/>
<dbReference type="EMBL" id="BKAJ01000086">
    <property type="protein sequence ID" value="GEP57716.1"/>
    <property type="molecule type" value="Genomic_DNA"/>
</dbReference>
<evidence type="ECO:0000256" key="9">
    <source>
        <dbReference type="ARBA" id="ARBA00023136"/>
    </source>
</evidence>
<feature type="transmembrane region" description="Helical" evidence="11">
    <location>
        <begin position="102"/>
        <end position="124"/>
    </location>
</feature>
<dbReference type="Pfam" id="PF00999">
    <property type="entry name" value="Na_H_Exchanger"/>
    <property type="match status" value="1"/>
</dbReference>
<name>A0A512NFK1_9HYPH</name>
<dbReference type="PANTHER" id="PTHR46157">
    <property type="entry name" value="K(+) EFFLUX ANTIPORTER 3, CHLOROPLASTIC"/>
    <property type="match status" value="1"/>
</dbReference>
<feature type="region of interest" description="Disordered" evidence="10">
    <location>
        <begin position="577"/>
        <end position="601"/>
    </location>
</feature>
<keyword evidence="7 11" id="KW-1133">Transmembrane helix</keyword>
<dbReference type="GO" id="GO:0016020">
    <property type="term" value="C:membrane"/>
    <property type="evidence" value="ECO:0007669"/>
    <property type="project" value="UniProtKB-SubCell"/>
</dbReference>
<sequence>MAGSSDIFVFKDALIILGTAAVVAPVVHRLKISPVLGFFAVGAALGPHGLGRLADYSRAIDWLTVTGEKQIAFIADLGIVFLLFFIGLELSMRRLLTMRRLVFGLGGLQGLLTTVVISFGALWYGQPPAAALIIGACLALSSTALVMEVLSGQRRMMSTTGRTSFAILLAQDLAVVPLLFLIGALGSAADSTSVAQGVIIALVEAAIAIAVIAVVGRLVLKPLFKLAAGTDNPEFFMAATLLIAVGSGVIAAYAGLSMALGAFVAGLLLAETEYRRAVEAMIDPFRGLLLGVFFFSVGMHIDLGFIWREPLLVLGGFLAMMLVKSLLLAPLCRAFGVPWSASVETGLLLAPGGEFAFIGIGLAVHFSLVATDVSAGILAVVSLSMAALPFIALGARRAGQQFARDASSDPMFTVLPPDDHAKRVIVVGHGRVGQLVCGLLEEHCIPYIAADRDTALVSRWRTLGRPIYYGDASNPLFLQRCGIDEATGVIVTLDTSAVDDVVRAVRARRPDVMIVARAHDAQHALHLYTLKVTDTVPETIEASLQLAESALVGLGVPMGLVIASIHERRETVRRELQAAAGTTSSVTEQIRQARRDRSLKS</sequence>
<feature type="transmembrane region" description="Helical" evidence="11">
    <location>
        <begin position="71"/>
        <end position="90"/>
    </location>
</feature>
<keyword evidence="14" id="KW-1185">Reference proteome</keyword>
<keyword evidence="5 11" id="KW-0812">Transmembrane</keyword>
<accession>A0A512NFK1</accession>
<dbReference type="InterPro" id="IPR006153">
    <property type="entry name" value="Cation/H_exchanger_TM"/>
</dbReference>
<dbReference type="RefSeq" id="WP_147152272.1">
    <property type="nucleotide sequence ID" value="NZ_BKAJ01000086.1"/>
</dbReference>
<evidence type="ECO:0000256" key="4">
    <source>
        <dbReference type="ARBA" id="ARBA00022538"/>
    </source>
</evidence>
<feature type="transmembrane region" description="Helical" evidence="11">
    <location>
        <begin position="194"/>
        <end position="215"/>
    </location>
</feature>
<feature type="transmembrane region" description="Helical" evidence="11">
    <location>
        <begin position="375"/>
        <end position="395"/>
    </location>
</feature>